<evidence type="ECO:0000313" key="5">
    <source>
        <dbReference type="EMBL" id="OPX46814.1"/>
    </source>
</evidence>
<comment type="similarity">
    <text evidence="1">Belongs to the CapA family.</text>
</comment>
<evidence type="ECO:0000256" key="3">
    <source>
        <dbReference type="SAM" id="Phobius"/>
    </source>
</evidence>
<dbReference type="Proteomes" id="UP000191448">
    <property type="component" value="Unassembled WGS sequence"/>
</dbReference>
<dbReference type="EMBL" id="LTAY01000070">
    <property type="protein sequence ID" value="OPX46814.1"/>
    <property type="molecule type" value="Genomic_DNA"/>
</dbReference>
<sequence length="439" mass="49498">MRRKRYTKRLFSKNIRFIMVGLGLICIVLGLTTFFISNKLDTSNLKDNKTESYENNSEKNSKDNSETKEQTNDKNLPEKVYKITSLGNLIVHDSQIKGAKTNNNSYNFDKSFEYINTNLKNSDLAIGIIEGSFGGGSPSGYPYFNMPDEFLDSCKNSGLDLITFATNHTIDKGASGFNRSLDKIKEKNLIPIGVRKDSSTPNYTVYEIDGHKIGFFAYTYKTDANGGESINGISIPSSIKNLINTFSYNRLDKFNSEVNSIIKSMKSEGVEFIFSSIHWGEEYKTTENNSQRKMAKILSENGVDVILGGHPHVIQPYETIKNSNGKDTLVFYSQGNSLSNQCYEELRNALTEDGLMLEFNLSVKDNKLYLKSYTVIPTWVYREKNSNGTLTHRIIPVEKALKDPKAFNLTNESVTRINRSLNDTEKILGKGKIGSQQFN</sequence>
<feature type="region of interest" description="Disordered" evidence="2">
    <location>
        <begin position="46"/>
        <end position="77"/>
    </location>
</feature>
<name>A0A1V4SSJ6_9CLOT</name>
<dbReference type="InterPro" id="IPR019079">
    <property type="entry name" value="Capsule_synth_CapA"/>
</dbReference>
<dbReference type="Gene3D" id="3.60.21.10">
    <property type="match status" value="1"/>
</dbReference>
<evidence type="ECO:0000256" key="2">
    <source>
        <dbReference type="SAM" id="MobiDB-lite"/>
    </source>
</evidence>
<keyword evidence="3" id="KW-0472">Membrane</keyword>
<dbReference type="PANTHER" id="PTHR33393">
    <property type="entry name" value="POLYGLUTAMINE SYNTHESIS ACCESSORY PROTEIN RV0574C-RELATED"/>
    <property type="match status" value="1"/>
</dbReference>
<comment type="caution">
    <text evidence="5">The sequence shown here is derived from an EMBL/GenBank/DDBJ whole genome shotgun (WGS) entry which is preliminary data.</text>
</comment>
<dbReference type="SUPFAM" id="SSF56300">
    <property type="entry name" value="Metallo-dependent phosphatases"/>
    <property type="match status" value="1"/>
</dbReference>
<dbReference type="Pfam" id="PF09587">
    <property type="entry name" value="PGA_cap"/>
    <property type="match status" value="1"/>
</dbReference>
<dbReference type="SMART" id="SM00854">
    <property type="entry name" value="PGA_cap"/>
    <property type="match status" value="1"/>
</dbReference>
<evidence type="ECO:0000256" key="1">
    <source>
        <dbReference type="ARBA" id="ARBA00005662"/>
    </source>
</evidence>
<protein>
    <submittedName>
        <fullName evidence="5">Capsule biosynthesis protein CapA</fullName>
    </submittedName>
</protein>
<dbReference type="InterPro" id="IPR029052">
    <property type="entry name" value="Metallo-depent_PP-like"/>
</dbReference>
<dbReference type="PANTHER" id="PTHR33393:SF12">
    <property type="entry name" value="CAPSULE BIOSYNTHESIS PROTEIN CAPA"/>
    <property type="match status" value="1"/>
</dbReference>
<dbReference type="OrthoDB" id="9810906at2"/>
<dbReference type="RefSeq" id="WP_080023839.1">
    <property type="nucleotide sequence ID" value="NZ_LTAY01000070.1"/>
</dbReference>
<keyword evidence="3" id="KW-0812">Transmembrane</keyword>
<dbReference type="InterPro" id="IPR052169">
    <property type="entry name" value="CW_Biosynth-Accessory"/>
</dbReference>
<dbReference type="AlphaFoldDB" id="A0A1V4SSJ6"/>
<gene>
    <name evidence="5" type="primary">capA_2</name>
    <name evidence="5" type="ORF">CLTHE_26350</name>
</gene>
<feature type="transmembrane region" description="Helical" evidence="3">
    <location>
        <begin position="15"/>
        <end position="36"/>
    </location>
</feature>
<organism evidence="5 6">
    <name type="scientific">Clostridium thermobutyricum DSM 4928</name>
    <dbReference type="NCBI Taxonomy" id="1121339"/>
    <lineage>
        <taxon>Bacteria</taxon>
        <taxon>Bacillati</taxon>
        <taxon>Bacillota</taxon>
        <taxon>Clostridia</taxon>
        <taxon>Eubacteriales</taxon>
        <taxon>Clostridiaceae</taxon>
        <taxon>Clostridium</taxon>
    </lineage>
</organism>
<keyword evidence="3" id="KW-1133">Transmembrane helix</keyword>
<evidence type="ECO:0000259" key="4">
    <source>
        <dbReference type="SMART" id="SM00854"/>
    </source>
</evidence>
<proteinExistence type="inferred from homology"/>
<accession>A0A1V4SSJ6</accession>
<evidence type="ECO:0000313" key="6">
    <source>
        <dbReference type="Proteomes" id="UP000191448"/>
    </source>
</evidence>
<feature type="domain" description="Capsule synthesis protein CapA" evidence="4">
    <location>
        <begin position="82"/>
        <end position="341"/>
    </location>
</feature>
<reference evidence="5 6" key="1">
    <citation type="submission" date="2016-02" db="EMBL/GenBank/DDBJ databases">
        <title>Genome sequence of Clostridium thermobutyricum DSM 4928.</title>
        <authorList>
            <person name="Poehlein A."/>
            <person name="Daniel R."/>
        </authorList>
    </citation>
    <scope>NUCLEOTIDE SEQUENCE [LARGE SCALE GENOMIC DNA]</scope>
    <source>
        <strain evidence="5 6">DSM 4928</strain>
    </source>
</reference>